<dbReference type="OrthoDB" id="3016285at2759"/>
<dbReference type="EMBL" id="LUEZ02000013">
    <property type="protein sequence ID" value="RDB27970.1"/>
    <property type="molecule type" value="Genomic_DNA"/>
</dbReference>
<dbReference type="InParanoid" id="A0A369K3B3"/>
<reference evidence="3" key="1">
    <citation type="submission" date="2018-04" db="EMBL/GenBank/DDBJ databases">
        <title>Whole genome sequencing of Hypsizygus marmoreus.</title>
        <authorList>
            <person name="Choi I.-G."/>
            <person name="Min B."/>
            <person name="Kim J.-G."/>
            <person name="Kim S."/>
            <person name="Oh Y.-L."/>
            <person name="Kong W.-S."/>
            <person name="Park H."/>
            <person name="Jeong J."/>
            <person name="Song E.-S."/>
        </authorList>
    </citation>
    <scope>NUCLEOTIDE SEQUENCE [LARGE SCALE GENOMIC DNA]</scope>
    <source>
        <strain evidence="3">51987-8</strain>
    </source>
</reference>
<keyword evidence="2" id="KW-0472">Membrane</keyword>
<keyword evidence="4" id="KW-1185">Reference proteome</keyword>
<comment type="caution">
    <text evidence="3">The sequence shown here is derived from an EMBL/GenBank/DDBJ whole genome shotgun (WGS) entry which is preliminary data.</text>
</comment>
<feature type="transmembrane region" description="Helical" evidence="2">
    <location>
        <begin position="224"/>
        <end position="247"/>
    </location>
</feature>
<feature type="region of interest" description="Disordered" evidence="1">
    <location>
        <begin position="335"/>
        <end position="376"/>
    </location>
</feature>
<feature type="transmembrane region" description="Helical" evidence="2">
    <location>
        <begin position="57"/>
        <end position="87"/>
    </location>
</feature>
<evidence type="ECO:0000313" key="4">
    <source>
        <dbReference type="Proteomes" id="UP000076154"/>
    </source>
</evidence>
<evidence type="ECO:0000313" key="3">
    <source>
        <dbReference type="EMBL" id="RDB27970.1"/>
    </source>
</evidence>
<feature type="transmembrane region" description="Helical" evidence="2">
    <location>
        <begin position="181"/>
        <end position="203"/>
    </location>
</feature>
<feature type="transmembrane region" description="Helical" evidence="2">
    <location>
        <begin position="142"/>
        <end position="161"/>
    </location>
</feature>
<proteinExistence type="predicted"/>
<dbReference type="AlphaFoldDB" id="A0A369K3B3"/>
<evidence type="ECO:0000256" key="2">
    <source>
        <dbReference type="SAM" id="Phobius"/>
    </source>
</evidence>
<evidence type="ECO:0000256" key="1">
    <source>
        <dbReference type="SAM" id="MobiDB-lite"/>
    </source>
</evidence>
<accession>A0A369K3B3</accession>
<feature type="transmembrane region" description="Helical" evidence="2">
    <location>
        <begin position="267"/>
        <end position="287"/>
    </location>
</feature>
<protein>
    <submittedName>
        <fullName evidence="3">Uncharacterized protein</fullName>
    </submittedName>
</protein>
<keyword evidence="2" id="KW-1133">Transmembrane helix</keyword>
<feature type="transmembrane region" description="Helical" evidence="2">
    <location>
        <begin position="20"/>
        <end position="45"/>
    </location>
</feature>
<organism evidence="3 4">
    <name type="scientific">Hypsizygus marmoreus</name>
    <name type="common">White beech mushroom</name>
    <name type="synonym">Agaricus marmoreus</name>
    <dbReference type="NCBI Taxonomy" id="39966"/>
    <lineage>
        <taxon>Eukaryota</taxon>
        <taxon>Fungi</taxon>
        <taxon>Dikarya</taxon>
        <taxon>Basidiomycota</taxon>
        <taxon>Agaricomycotina</taxon>
        <taxon>Agaricomycetes</taxon>
        <taxon>Agaricomycetidae</taxon>
        <taxon>Agaricales</taxon>
        <taxon>Tricholomatineae</taxon>
        <taxon>Lyophyllaceae</taxon>
        <taxon>Hypsizygus</taxon>
    </lineage>
</organism>
<feature type="transmembrane region" description="Helical" evidence="2">
    <location>
        <begin position="107"/>
        <end position="130"/>
    </location>
</feature>
<feature type="compositionally biased region" description="Polar residues" evidence="1">
    <location>
        <begin position="366"/>
        <end position="376"/>
    </location>
</feature>
<keyword evidence="2" id="KW-0812">Transmembrane</keyword>
<sequence>MTPEETFYLRSIGFQLDIGAAWIITLAILHGAFTLLFGMSTVSIIRQGIQRRPQLNMFIVTALGFTIATLYLGAQIATLSTTVHTFLINDVDLTLPAKLEIYRRKVFPMNLIIVWAIELVPTVSDAVIIWRSWVILERQKMAMIGPLALWLGTIATALAYLGLTSSYEGVQTLNTGGIQQYLFTANIALSLATNATATMLIGYRLWMHQKSVAGTLGPTTVLNVLIILVESGVLYCVLQLVTLILSIAPDGGTGGVPGSAEWVASQIFGAAYFEISAMYAVVIVVLVNARRSIADTYGFRDVEDQLGRLAGIEATSGRMGRLSFITPVPRRLVSGSSSGHVSDDPASGVEKSSGDGMWEGGPDNAEGSNDTVVTPK</sequence>
<gene>
    <name evidence="3" type="ORF">Hypma_002319</name>
</gene>
<name>A0A369K3B3_HYPMA</name>
<dbReference type="Proteomes" id="UP000076154">
    <property type="component" value="Unassembled WGS sequence"/>
</dbReference>